<dbReference type="OrthoDB" id="1028014at2759"/>
<name>A0A166PL16_9AGAM</name>
<dbReference type="Pfam" id="PF00856">
    <property type="entry name" value="SET"/>
    <property type="match status" value="1"/>
</dbReference>
<reference evidence="2" key="1">
    <citation type="journal article" date="2016" name="Mol. Biol. Evol.">
        <title>Comparative Genomics of Early-Diverging Mushroom-Forming Fungi Provides Insights into the Origins of Lignocellulose Decay Capabilities.</title>
        <authorList>
            <person name="Nagy L.G."/>
            <person name="Riley R."/>
            <person name="Tritt A."/>
            <person name="Adam C."/>
            <person name="Daum C."/>
            <person name="Floudas D."/>
            <person name="Sun H."/>
            <person name="Yadav J.S."/>
            <person name="Pangilinan J."/>
            <person name="Larsson K.H."/>
            <person name="Matsuura K."/>
            <person name="Barry K."/>
            <person name="Labutti K."/>
            <person name="Kuo R."/>
            <person name="Ohm R.A."/>
            <person name="Bhattacharya S.S."/>
            <person name="Shirouzu T."/>
            <person name="Yoshinaga Y."/>
            <person name="Martin F.M."/>
            <person name="Grigoriev I.V."/>
            <person name="Hibbett D.S."/>
        </authorList>
    </citation>
    <scope>NUCLEOTIDE SEQUENCE [LARGE SCALE GENOMIC DNA]</scope>
    <source>
        <strain evidence="2">CBS 109695</strain>
    </source>
</reference>
<sequence>MDDQQDFEQVAPFILKTTSYGGRSLFSTAPIPVGTLIHISHFPCAHVIYREYRKFVCAWCFAYFGEERALPVIADDDTATCQQHTHKKKGPRSTGSGERFCCDACKDLWIADRIDNGGFKIMVDNALNGAIRRMKSNSSASVPAHEDLDLGDLDQDALDAAWRNACAATSPSASGPVIILNEMELELARFVASGVAQHHGHSSGTNAAPVLLPRSVLDLQDNELPYARRRPYIVGSHIRIYTFLRAALSPVFDSRVWGPDGGWVRAILGCDTGNSFGIREHAGSGHLLNGDDDGEVIFGWGLWADASFFNHDCTPNLSKTRSGRSWKFRTNRAIVGGEELCISYVDAEGGRAPDESGQKIKTEARRKLLAENWYFDCACGRCRTEMGVVDVVE</sequence>
<proteinExistence type="predicted"/>
<accession>A0A166PL16</accession>
<dbReference type="InterPro" id="IPR046341">
    <property type="entry name" value="SET_dom_sf"/>
</dbReference>
<dbReference type="CDD" id="cd20071">
    <property type="entry name" value="SET_SMYD"/>
    <property type="match status" value="1"/>
</dbReference>
<evidence type="ECO:0000259" key="1">
    <source>
        <dbReference type="PROSITE" id="PS50280"/>
    </source>
</evidence>
<dbReference type="InterPro" id="IPR050869">
    <property type="entry name" value="H3K4_H4K5_MeTrfase"/>
</dbReference>
<dbReference type="STRING" id="436010.A0A166PL16"/>
<evidence type="ECO:0000313" key="2">
    <source>
        <dbReference type="EMBL" id="KZP26204.1"/>
    </source>
</evidence>
<dbReference type="EMBL" id="KV417516">
    <property type="protein sequence ID" value="KZP26204.1"/>
    <property type="molecule type" value="Genomic_DNA"/>
</dbReference>
<dbReference type="PROSITE" id="PS50280">
    <property type="entry name" value="SET"/>
    <property type="match status" value="1"/>
</dbReference>
<dbReference type="AlphaFoldDB" id="A0A166PL16"/>
<dbReference type="GO" id="GO:0005634">
    <property type="term" value="C:nucleus"/>
    <property type="evidence" value="ECO:0007669"/>
    <property type="project" value="TreeGrafter"/>
</dbReference>
<dbReference type="SUPFAM" id="SSF82199">
    <property type="entry name" value="SET domain"/>
    <property type="match status" value="1"/>
</dbReference>
<dbReference type="Gene3D" id="2.170.270.10">
    <property type="entry name" value="SET domain"/>
    <property type="match status" value="1"/>
</dbReference>
<organism evidence="2">
    <name type="scientific">Athelia psychrophila</name>
    <dbReference type="NCBI Taxonomy" id="1759441"/>
    <lineage>
        <taxon>Eukaryota</taxon>
        <taxon>Fungi</taxon>
        <taxon>Dikarya</taxon>
        <taxon>Basidiomycota</taxon>
        <taxon>Agaricomycotina</taxon>
        <taxon>Agaricomycetes</taxon>
        <taxon>Agaricomycetidae</taxon>
        <taxon>Atheliales</taxon>
        <taxon>Atheliaceae</taxon>
        <taxon>Athelia</taxon>
    </lineage>
</organism>
<dbReference type="PANTHER" id="PTHR12197">
    <property type="entry name" value="HISTONE-LYSINE N-METHYLTRANSFERASE SMYD"/>
    <property type="match status" value="1"/>
</dbReference>
<dbReference type="PANTHER" id="PTHR12197:SF294">
    <property type="entry name" value="POTENTIAL PROTEIN LYSINE METHYLTRANSFERASE SET6"/>
    <property type="match status" value="1"/>
</dbReference>
<protein>
    <submittedName>
        <fullName evidence="2">SET domain-containing protein</fullName>
    </submittedName>
</protein>
<feature type="domain" description="SET" evidence="1">
    <location>
        <begin position="11"/>
        <end position="345"/>
    </location>
</feature>
<gene>
    <name evidence="2" type="ORF">FIBSPDRAFT_819932</name>
</gene>
<dbReference type="InterPro" id="IPR001214">
    <property type="entry name" value="SET_dom"/>
</dbReference>